<comment type="caution">
    <text evidence="1">The sequence shown here is derived from an EMBL/GenBank/DDBJ whole genome shotgun (WGS) entry which is preliminary data.</text>
</comment>
<accession>A0ABS6BEL9</accession>
<dbReference type="Pfam" id="PF10677">
    <property type="entry name" value="DUF2490"/>
    <property type="match status" value="1"/>
</dbReference>
<organism evidence="1 2">
    <name type="scientific">Sphingomonas quercus</name>
    <dbReference type="NCBI Taxonomy" id="2842451"/>
    <lineage>
        <taxon>Bacteria</taxon>
        <taxon>Pseudomonadati</taxon>
        <taxon>Pseudomonadota</taxon>
        <taxon>Alphaproteobacteria</taxon>
        <taxon>Sphingomonadales</taxon>
        <taxon>Sphingomonadaceae</taxon>
        <taxon>Sphingomonas</taxon>
    </lineage>
</organism>
<evidence type="ECO:0000313" key="2">
    <source>
        <dbReference type="Proteomes" id="UP000776276"/>
    </source>
</evidence>
<protein>
    <submittedName>
        <fullName evidence="1">DUF2490 domain-containing protein</fullName>
    </submittedName>
</protein>
<dbReference type="Proteomes" id="UP000776276">
    <property type="component" value="Unassembled WGS sequence"/>
</dbReference>
<reference evidence="1 2" key="1">
    <citation type="submission" date="2021-06" db="EMBL/GenBank/DDBJ databases">
        <title>Sphingomonas sp. XMGL2, whole genome shotgun sequencing project.</title>
        <authorList>
            <person name="Zhao G."/>
            <person name="Shen L."/>
        </authorList>
    </citation>
    <scope>NUCLEOTIDE SEQUENCE [LARGE SCALE GENOMIC DNA]</scope>
    <source>
        <strain evidence="1 2">XMGL2</strain>
    </source>
</reference>
<dbReference type="RefSeq" id="WP_216319486.1">
    <property type="nucleotide sequence ID" value="NZ_JAHKRT010000001.1"/>
</dbReference>
<dbReference type="InterPro" id="IPR019619">
    <property type="entry name" value="DUF2490"/>
</dbReference>
<name>A0ABS6BEL9_9SPHN</name>
<keyword evidence="2" id="KW-1185">Reference proteome</keyword>
<evidence type="ECO:0000313" key="1">
    <source>
        <dbReference type="EMBL" id="MBU3076753.1"/>
    </source>
</evidence>
<gene>
    <name evidence="1" type="ORF">KOF26_02655</name>
</gene>
<dbReference type="EMBL" id="JAHKRT010000001">
    <property type="protein sequence ID" value="MBU3076753.1"/>
    <property type="molecule type" value="Genomic_DNA"/>
</dbReference>
<proteinExistence type="predicted"/>
<sequence>MALAPSVPAQAEDDGQLWIGGNAVMALGRRWRFSNEAIVRFSENRHGLYEAEMNSLLGYRVSGKVTLWAGYTHDPNYDAGHFSVMEHRGRQQVTFDNVVKIGRGQLSARLRMEERWREGASGTALRVRPFVRYALPFRAGGATALVLTHESFIDLNRTSFQRVEGEERMRNLIAVAAPLARNVNLEIGYLHQHGFRPGTDDSNDHAASISLSSVF</sequence>